<dbReference type="GeneID" id="33322542"/>
<proteinExistence type="predicted"/>
<keyword evidence="5" id="KW-1185">Reference proteome</keyword>
<accession>A0A2Z2N5C1</accession>
<feature type="region of interest" description="Disordered" evidence="1">
    <location>
        <begin position="621"/>
        <end position="648"/>
    </location>
</feature>
<organism evidence="4 5">
    <name type="scientific">Thermococcus chitonophagus</name>
    <dbReference type="NCBI Taxonomy" id="54262"/>
    <lineage>
        <taxon>Archaea</taxon>
        <taxon>Methanobacteriati</taxon>
        <taxon>Methanobacteriota</taxon>
        <taxon>Thermococci</taxon>
        <taxon>Thermococcales</taxon>
        <taxon>Thermococcaceae</taxon>
        <taxon>Thermococcus</taxon>
    </lineage>
</organism>
<keyword evidence="2" id="KW-1133">Transmembrane helix</keyword>
<sequence length="677" mass="74243">MRVEYAIGIILVLLLIIPQTRAGQQYYISKIVSPSEIVGNIKDASASDDTIALLIEVLTVNNRSTDLILIIKDGKIAWRMSTENVERISLIGETLVVGYRNGRVQAIELTSRREMWQATLCPLRNLSSNGEIIVVACEDKIVALNLKDGNVIWEANMTRIGGLAWGNKNGYLAVSHNGLLTVFDASGKIIRETDPGIVLTEIKWSDDDNFIAGISERFIFIWNLTRERGIVKNLGFVRGFDWRNGKLWVLNYWGYLMELSPAGAVMSKKRIAYKGGDLLALGDCILAIGGEYIYCIKGSSTVWKAYSVPSPTRFIELKEGKVGIIGEGVTVIDVRRGKTEWSLGTSKLKYLAGWNGEVAVSFFSFFPTREEKMYIVNVATGMITYEGSGSKVALLSKGVLLYLNGSKLTVENLEGSTIARVPTPVYGGKLVPSPNGDYSLVIKESDGKVYLCHIKGNRTINVGRFSGGAIGEWLNSTAFVVASPSYGDLYFYEIPDKLIAESKVEPGRGIQKLVSNYKGLLAIVSGNVVYVFNGTNEVKQLSFNSSVGHVQWLNGTLIVSTGNHLLAVDVDGGYISPILEVDPTPKIFYISPDMKVIAIGTEHSLVLLSQTPPKVEVEQAKTETETEVETRQETSSVHSPLKTTHRESTSGSFPMEFLIIGVGLVTVAVIFGIIKRR</sequence>
<evidence type="ECO:0000313" key="5">
    <source>
        <dbReference type="Proteomes" id="UP000250189"/>
    </source>
</evidence>
<dbReference type="InterPro" id="IPR015943">
    <property type="entry name" value="WD40/YVTN_repeat-like_dom_sf"/>
</dbReference>
<dbReference type="EMBL" id="CP015193">
    <property type="protein sequence ID" value="ASJ17041.1"/>
    <property type="molecule type" value="Genomic_DNA"/>
</dbReference>
<feature type="domain" description="Pyrrolo-quinoline quinone repeat" evidence="3">
    <location>
        <begin position="72"/>
        <end position="158"/>
    </location>
</feature>
<feature type="transmembrane region" description="Helical" evidence="2">
    <location>
        <begin position="653"/>
        <end position="674"/>
    </location>
</feature>
<evidence type="ECO:0000313" key="4">
    <source>
        <dbReference type="EMBL" id="ASJ17041.1"/>
    </source>
</evidence>
<keyword evidence="2" id="KW-0812">Transmembrane</keyword>
<dbReference type="AlphaFoldDB" id="A0A2Z2N5C1"/>
<dbReference type="Gene3D" id="2.130.10.10">
    <property type="entry name" value="YVTN repeat-like/Quinoprotein amine dehydrogenase"/>
    <property type="match status" value="1"/>
</dbReference>
<evidence type="ECO:0000259" key="3">
    <source>
        <dbReference type="Pfam" id="PF13360"/>
    </source>
</evidence>
<dbReference type="InterPro" id="IPR002372">
    <property type="entry name" value="PQQ_rpt_dom"/>
</dbReference>
<reference evidence="4 5" key="1">
    <citation type="submission" date="2016-04" db="EMBL/GenBank/DDBJ databases">
        <title>Complete genome sequence of Thermococcus chitonophagus type strain GC74.</title>
        <authorList>
            <person name="Oger P.M."/>
        </authorList>
    </citation>
    <scope>NUCLEOTIDE SEQUENCE [LARGE SCALE GENOMIC DNA]</scope>
    <source>
        <strain evidence="4 5">GC74</strain>
    </source>
</reference>
<evidence type="ECO:0000256" key="1">
    <source>
        <dbReference type="SAM" id="MobiDB-lite"/>
    </source>
</evidence>
<feature type="compositionally biased region" description="Basic and acidic residues" evidence="1">
    <location>
        <begin position="621"/>
        <end position="632"/>
    </location>
</feature>
<evidence type="ECO:0000256" key="2">
    <source>
        <dbReference type="SAM" id="Phobius"/>
    </source>
</evidence>
<keyword evidence="2" id="KW-0472">Membrane</keyword>
<name>A0A2Z2N5C1_9EURY</name>
<protein>
    <recommendedName>
        <fullName evidence="3">Pyrrolo-quinoline quinone repeat domain-containing protein</fullName>
    </recommendedName>
</protein>
<dbReference type="RefSeq" id="WP_068577074.1">
    <property type="nucleotide sequence ID" value="NZ_CP015193.1"/>
</dbReference>
<gene>
    <name evidence="4" type="ORF">A3L04_08140</name>
</gene>
<dbReference type="Proteomes" id="UP000250189">
    <property type="component" value="Chromosome"/>
</dbReference>
<dbReference type="SUPFAM" id="SSF82171">
    <property type="entry name" value="DPP6 N-terminal domain-like"/>
    <property type="match status" value="1"/>
</dbReference>
<dbReference type="Pfam" id="PF13360">
    <property type="entry name" value="PQQ_2"/>
    <property type="match status" value="1"/>
</dbReference>